<organism evidence="1 2">
    <name type="scientific">Lecanicillium saksenae</name>
    <dbReference type="NCBI Taxonomy" id="468837"/>
    <lineage>
        <taxon>Eukaryota</taxon>
        <taxon>Fungi</taxon>
        <taxon>Dikarya</taxon>
        <taxon>Ascomycota</taxon>
        <taxon>Pezizomycotina</taxon>
        <taxon>Sordariomycetes</taxon>
        <taxon>Hypocreomycetidae</taxon>
        <taxon>Hypocreales</taxon>
        <taxon>Cordycipitaceae</taxon>
        <taxon>Lecanicillium</taxon>
    </lineage>
</organism>
<evidence type="ECO:0000313" key="2">
    <source>
        <dbReference type="Proteomes" id="UP001148737"/>
    </source>
</evidence>
<comment type="caution">
    <text evidence="1">The sequence shown here is derived from an EMBL/GenBank/DDBJ whole genome shotgun (WGS) entry which is preliminary data.</text>
</comment>
<protein>
    <submittedName>
        <fullName evidence="1">Uncharacterized protein</fullName>
    </submittedName>
</protein>
<keyword evidence="2" id="KW-1185">Reference proteome</keyword>
<sequence>MINDTLVASIMLPKPHTGPPLYKLAVLALCIIFFTWLLWPSDGRIRHCHNLPGPRGIPVFGSLFEIRKGHAKTFKAWAERYGGVFRVVLGNKEVVVLNTREAVAKTLVKQGANYQARPEWEGLSHEAPVPDDASNGVSTIGTTQWGTGLAKLRKLLIPHTKAHKLPQYNHFSSKRYLRMVQMLTEAESKPKDLGFCWWSTAMGIVTDQLVGQSHDEKFTRQLCETEMNLVRLRALGYPLSDWVPLLRVSQLAMGKLKFQLRTLLKNASLSVPVFLADAEQKRIETLISTQEKYCKAQLSSLLERISKGDTTPSQVGDLFRAASEPLSERDQYQLVYTLSGAGMPIGTILTWLIGYMASHPELQDKAFRAMEEVYNGEVPDPHDTDRVEYIKALATEAGRYWTIVRLGLLRQTHNDSRLDDAFIPQGTVVVFNSFEINRDAVAYDSPDKFMPERWIDGHQGRTDVTGIAGDKIGVPHMSHGTGRRFCPGFASVNKSLYGTLSLALHFFKFERAELDDEGMKEVFPSFRACRQTTADMDPVYDQVDACDRQSVPCATGIHAVPRNREQLNHWLTEGHQSMQDFMVPWA</sequence>
<gene>
    <name evidence="1" type="ORF">NLG97_g5793</name>
</gene>
<accession>A0ACC1QTU1</accession>
<dbReference type="EMBL" id="JANAKD010000692">
    <property type="protein sequence ID" value="KAJ3490342.1"/>
    <property type="molecule type" value="Genomic_DNA"/>
</dbReference>
<proteinExistence type="predicted"/>
<evidence type="ECO:0000313" key="1">
    <source>
        <dbReference type="EMBL" id="KAJ3490342.1"/>
    </source>
</evidence>
<reference evidence="1" key="1">
    <citation type="submission" date="2022-07" db="EMBL/GenBank/DDBJ databases">
        <title>Genome Sequence of Lecanicillium saksenae.</title>
        <authorList>
            <person name="Buettner E."/>
        </authorList>
    </citation>
    <scope>NUCLEOTIDE SEQUENCE</scope>
    <source>
        <strain evidence="1">VT-O1</strain>
    </source>
</reference>
<dbReference type="Proteomes" id="UP001148737">
    <property type="component" value="Unassembled WGS sequence"/>
</dbReference>
<name>A0ACC1QTU1_9HYPO</name>